<organism evidence="1 2">
    <name type="scientific">Cannabis sativa</name>
    <name type="common">Hemp</name>
    <name type="synonym">Marijuana</name>
    <dbReference type="NCBI Taxonomy" id="3483"/>
    <lineage>
        <taxon>Eukaryota</taxon>
        <taxon>Viridiplantae</taxon>
        <taxon>Streptophyta</taxon>
        <taxon>Embryophyta</taxon>
        <taxon>Tracheophyta</taxon>
        <taxon>Spermatophyta</taxon>
        <taxon>Magnoliopsida</taxon>
        <taxon>eudicotyledons</taxon>
        <taxon>Gunneridae</taxon>
        <taxon>Pentapetalae</taxon>
        <taxon>rosids</taxon>
        <taxon>fabids</taxon>
        <taxon>Rosales</taxon>
        <taxon>Cannabaceae</taxon>
        <taxon>Cannabis</taxon>
    </lineage>
</organism>
<dbReference type="Proteomes" id="UP000596661">
    <property type="component" value="Chromosome 7"/>
</dbReference>
<dbReference type="PANTHER" id="PTHR33710">
    <property type="entry name" value="BNAC02G09200D PROTEIN"/>
    <property type="match status" value="1"/>
</dbReference>
<evidence type="ECO:0000313" key="2">
    <source>
        <dbReference type="Proteomes" id="UP000596661"/>
    </source>
</evidence>
<accession>A0A803Q6X4</accession>
<dbReference type="Gramene" id="evm.model.07.896">
    <property type="protein sequence ID" value="cds.evm.model.07.896"/>
    <property type="gene ID" value="evm.TU.07.896"/>
</dbReference>
<proteinExistence type="predicted"/>
<reference evidence="1" key="2">
    <citation type="submission" date="2021-03" db="UniProtKB">
        <authorList>
            <consortium name="EnsemblPlants"/>
        </authorList>
    </citation>
    <scope>IDENTIFICATION</scope>
</reference>
<dbReference type="EnsemblPlants" id="evm.model.07.896">
    <property type="protein sequence ID" value="cds.evm.model.07.896"/>
    <property type="gene ID" value="evm.TU.07.896"/>
</dbReference>
<reference evidence="1" key="1">
    <citation type="submission" date="2018-11" db="EMBL/GenBank/DDBJ databases">
        <authorList>
            <person name="Grassa J C."/>
        </authorList>
    </citation>
    <scope>NUCLEOTIDE SEQUENCE [LARGE SCALE GENOMIC DNA]</scope>
</reference>
<evidence type="ECO:0000313" key="1">
    <source>
        <dbReference type="EnsemblPlants" id="cds.evm.model.07.896"/>
    </source>
</evidence>
<keyword evidence="2" id="KW-1185">Reference proteome</keyword>
<evidence type="ECO:0008006" key="3">
    <source>
        <dbReference type="Google" id="ProtNLM"/>
    </source>
</evidence>
<dbReference type="AlphaFoldDB" id="A0A803Q6X4"/>
<sequence>MAKKKKITRKPTNSVTVSNDSIEETPSIQGLVSEGEQVEEFHDTCENLMLDTGIKLGVKCKEIWSKFNANQVPTPSSRLKYTKPICVGDQIVAKLDLEEIEVEALLWKNAILCIVLGVNPPFTVFEGFIKRIWGNLGVEKIKSYIQVNVINEDNQLVHCKVKFYGQVEEFKCLGSFYTWTNKHEVGDGIFSKLDRVFTNNIWLDEFPNTYDCFKWEIVSDHCLCLIHFQELNNVGVKPFRYGNHWSSYSRFEQTVMDSWNKPVAGVGLAGLVQKMLRLKHVLKIFSRNNVGIWLWSTRKLKTVSALSRRQLLPNQMMCTSRLLFQKCSRKRRIENIITTFMKGDTIVDNFEEVVKHFVKHFETFMGSKSNASVWIDDNCIKQAKCLNLEQ</sequence>
<name>A0A803Q6X4_CANSA</name>
<protein>
    <recommendedName>
        <fullName evidence="3">DUF4283 domain-containing protein</fullName>
    </recommendedName>
</protein>
<dbReference type="PANTHER" id="PTHR33710:SF81">
    <property type="entry name" value="ENDONUCLEASE_EXONUCLEASE_PHOSPHATASE DOMAIN-CONTAINING PROTEIN"/>
    <property type="match status" value="1"/>
</dbReference>
<dbReference type="EMBL" id="UZAU01000650">
    <property type="status" value="NOT_ANNOTATED_CDS"/>
    <property type="molecule type" value="Genomic_DNA"/>
</dbReference>